<feature type="compositionally biased region" description="Low complexity" evidence="1">
    <location>
        <begin position="65"/>
        <end position="76"/>
    </location>
</feature>
<protein>
    <submittedName>
        <fullName evidence="2">Uncharacterized protein</fullName>
    </submittedName>
</protein>
<keyword evidence="3" id="KW-1185">Reference proteome</keyword>
<evidence type="ECO:0000256" key="1">
    <source>
        <dbReference type="SAM" id="MobiDB-lite"/>
    </source>
</evidence>
<name>A0ABX1G0D0_9MICC</name>
<feature type="compositionally biased region" description="Polar residues" evidence="1">
    <location>
        <begin position="77"/>
        <end position="87"/>
    </location>
</feature>
<dbReference type="EMBL" id="JAAWVT010000001">
    <property type="protein sequence ID" value="NKG19660.1"/>
    <property type="molecule type" value="Genomic_DNA"/>
</dbReference>
<comment type="caution">
    <text evidence="2">The sequence shown here is derived from an EMBL/GenBank/DDBJ whole genome shotgun (WGS) entry which is preliminary data.</text>
</comment>
<feature type="region of interest" description="Disordered" evidence="1">
    <location>
        <begin position="46"/>
        <end position="87"/>
    </location>
</feature>
<evidence type="ECO:0000313" key="2">
    <source>
        <dbReference type="EMBL" id="NKG19660.1"/>
    </source>
</evidence>
<dbReference type="Proteomes" id="UP000746595">
    <property type="component" value="Unassembled WGS sequence"/>
</dbReference>
<gene>
    <name evidence="2" type="ORF">HED64_02915</name>
</gene>
<proteinExistence type="predicted"/>
<evidence type="ECO:0000313" key="3">
    <source>
        <dbReference type="Proteomes" id="UP000746595"/>
    </source>
</evidence>
<dbReference type="RefSeq" id="WP_168150579.1">
    <property type="nucleotide sequence ID" value="NZ_JAAWVT010000001.1"/>
</dbReference>
<reference evidence="2 3" key="1">
    <citation type="submission" date="2020-04" db="EMBL/GenBank/DDBJ databases">
        <title>Paeniglutamicibacter sp. ANT13_2, a novel actinomycete isolated from sediment in Antarctica.</title>
        <authorList>
            <person name="Sakdapetsiri C."/>
            <person name="Pinyakong O."/>
        </authorList>
    </citation>
    <scope>NUCLEOTIDE SEQUENCE [LARGE SCALE GENOMIC DNA]</scope>
    <source>
        <strain evidence="2 3">ANT13_2</strain>
    </source>
</reference>
<sequence>MSNGPEVRTPAKPTALARVFGLASLLCPLLLSGCADVLPWAPQDSRTIDSTTIGPPQDPSEQRTAGDSGTSTTSASPNPEKQINTADWKTFTTQGLSFKYPPDWNIEEDDCRDCNATAKPLADPFTKWDIEDAHGNEIAEFRADSATGTGTDGDLSTYQRTVLESTPVDANFLAPAAVVFEHFVLHTPGKDPEQKVLLMLNDAAATEVREANPALSFFRPKKDFSAQLASSDDLAEELGFNDDQVSLAAARKIMQSRDYRLLREVMLSMDVEK</sequence>
<accession>A0ABX1G0D0</accession>
<organism evidence="2 3">
    <name type="scientific">Paeniglutamicibacter terrestris</name>
    <dbReference type="NCBI Taxonomy" id="2723403"/>
    <lineage>
        <taxon>Bacteria</taxon>
        <taxon>Bacillati</taxon>
        <taxon>Actinomycetota</taxon>
        <taxon>Actinomycetes</taxon>
        <taxon>Micrococcales</taxon>
        <taxon>Micrococcaceae</taxon>
        <taxon>Paeniglutamicibacter</taxon>
    </lineage>
</organism>